<dbReference type="PANTHER" id="PTHR11051">
    <property type="entry name" value="GLYCOSYL HYDROLASE-RELATED"/>
    <property type="match status" value="1"/>
</dbReference>
<dbReference type="InterPro" id="IPR005195">
    <property type="entry name" value="Glyco_hydro_65_M"/>
</dbReference>
<dbReference type="InterPro" id="IPR012341">
    <property type="entry name" value="6hp_glycosidase-like_sf"/>
</dbReference>
<dbReference type="Gene3D" id="1.50.10.10">
    <property type="match status" value="1"/>
</dbReference>
<evidence type="ECO:0000313" key="4">
    <source>
        <dbReference type="EMBL" id="CAK8686370.1"/>
    </source>
</evidence>
<evidence type="ECO:0000313" key="5">
    <source>
        <dbReference type="Proteomes" id="UP001642483"/>
    </source>
</evidence>
<feature type="chain" id="PRO_5045195154" description="Glycoside hydrolase family 65 central catalytic domain-containing protein" evidence="2">
    <location>
        <begin position="23"/>
        <end position="811"/>
    </location>
</feature>
<comment type="caution">
    <text evidence="4">The sequence shown here is derived from an EMBL/GenBank/DDBJ whole genome shotgun (WGS) entry which is preliminary data.</text>
</comment>
<proteinExistence type="inferred from homology"/>
<name>A0ABP0G8D6_CLALP</name>
<organism evidence="4 5">
    <name type="scientific">Clavelina lepadiformis</name>
    <name type="common">Light-bulb sea squirt</name>
    <name type="synonym">Ascidia lepadiformis</name>
    <dbReference type="NCBI Taxonomy" id="159417"/>
    <lineage>
        <taxon>Eukaryota</taxon>
        <taxon>Metazoa</taxon>
        <taxon>Chordata</taxon>
        <taxon>Tunicata</taxon>
        <taxon>Ascidiacea</taxon>
        <taxon>Aplousobranchia</taxon>
        <taxon>Clavelinidae</taxon>
        <taxon>Clavelina</taxon>
    </lineage>
</organism>
<dbReference type="InterPro" id="IPR008928">
    <property type="entry name" value="6-hairpin_glycosidase_sf"/>
</dbReference>
<evidence type="ECO:0000256" key="1">
    <source>
        <dbReference type="ARBA" id="ARBA00006768"/>
    </source>
</evidence>
<gene>
    <name evidence="4" type="ORF">CVLEPA_LOCUS18312</name>
</gene>
<reference evidence="4 5" key="1">
    <citation type="submission" date="2024-02" db="EMBL/GenBank/DDBJ databases">
        <authorList>
            <person name="Daric V."/>
            <person name="Darras S."/>
        </authorList>
    </citation>
    <scope>NUCLEOTIDE SEQUENCE [LARGE SCALE GENOMIC DNA]</scope>
</reference>
<dbReference type="EMBL" id="CAWYQH010000102">
    <property type="protein sequence ID" value="CAK8686370.1"/>
    <property type="molecule type" value="Genomic_DNA"/>
</dbReference>
<feature type="domain" description="Glycoside hydrolase family 65 central catalytic" evidence="3">
    <location>
        <begin position="488"/>
        <end position="603"/>
    </location>
</feature>
<dbReference type="PANTHER" id="PTHR11051:SF8">
    <property type="entry name" value="PROTEIN-GLUCOSYLGALACTOSYLHYDROXYLYSINE GLUCOSIDASE"/>
    <property type="match status" value="1"/>
</dbReference>
<comment type="similarity">
    <text evidence="1">Belongs to the glycosyl hydrolase 65 family.</text>
</comment>
<dbReference type="Pfam" id="PF03632">
    <property type="entry name" value="Glyco_hydro_65m"/>
    <property type="match status" value="2"/>
</dbReference>
<accession>A0ABP0G8D6</accession>
<feature type="signal peptide" evidence="2">
    <location>
        <begin position="1"/>
        <end position="22"/>
    </location>
</feature>
<keyword evidence="2" id="KW-0732">Signal</keyword>
<dbReference type="SUPFAM" id="SSF48208">
    <property type="entry name" value="Six-hairpin glycosidases"/>
    <property type="match status" value="2"/>
</dbReference>
<evidence type="ECO:0000259" key="3">
    <source>
        <dbReference type="Pfam" id="PF03632"/>
    </source>
</evidence>
<dbReference type="Proteomes" id="UP001642483">
    <property type="component" value="Unassembled WGS sequence"/>
</dbReference>
<feature type="domain" description="Glycoside hydrolase family 65 central catalytic" evidence="3">
    <location>
        <begin position="346"/>
        <end position="445"/>
    </location>
</feature>
<sequence>MLQLKGLFFLVLTFNIDFLVTALKAESNSPKLLKRRIPTDTNEDSSKRLSVLISNKLPNDTRFYPTVSNSFVGHQIFSDTIYINGLYNGRKKDSHRARIPNFLPYVITPTSSKKFSTKYMQDLDRGVFSAQAHSDSLQIEQVFYAHKLFTRLLVTEITITVSAYGFYDVAVQNMTAKLSADIKFRKSKLFKCKTPSDAQHQISNDILLASYCSGKTLIPEEDSSPRLPIHIAKTIFPRNLKMNVTSGSLPVTKRWVFIMSVAPDRREAKYYYKKGCIAAKRGILQKFHEDKWTAIWNHGDIRIKSNSSLGLLVKSSLYYLISAFPIFTKEYPFQFFGASPGGLTNGGAGKYYYGHVFWDQDFWMVPALLPIFPDTAQAVLRYRVQRLLPAYVKARSLGYSGAAYPWESAYTGCDVCEGAAYIKEEIHITGDIVHLLKQYMLLNGGHGLTEVAITKLESCEKGKKNANSRRFFSINQQQQEPCVTLPDIYSCTEITDEIQCLYATGWDMVREIAFFWQSRMEWSHKRGGYVINGVMGPDEWHHPVNNSAYTNAIAARSLKFAADLARYLGACPKLSSQWDEISSSIVIPFDEERQYHPEYDGFDPSKNVVKQADTIMLGFPLMEDMPRQVRLNDLLIHRNATTSFGPAMTWGMFAINWLDVGEQERARSDFLRQLANIQPPFNIWSENPDGTGAVNFLTGMGGFIQSIVYGYFGLRVHENHLSINPVMLPESNSTDVEEMTLHGLVYRGLFFDFRVTELEINVELVGIEKPYLSYPCAQIRSVSASHRLCNSGDEATFARGKLEISLESQIL</sequence>
<keyword evidence="5" id="KW-1185">Reference proteome</keyword>
<protein>
    <recommendedName>
        <fullName evidence="3">Glycoside hydrolase family 65 central catalytic domain-containing protein</fullName>
    </recommendedName>
</protein>
<evidence type="ECO:0000256" key="2">
    <source>
        <dbReference type="SAM" id="SignalP"/>
    </source>
</evidence>